<dbReference type="PRINTS" id="PR00111">
    <property type="entry name" value="ABHYDROLASE"/>
</dbReference>
<organism evidence="3 4">
    <name type="scientific">Asanoa ferruginea</name>
    <dbReference type="NCBI Taxonomy" id="53367"/>
    <lineage>
        <taxon>Bacteria</taxon>
        <taxon>Bacillati</taxon>
        <taxon>Actinomycetota</taxon>
        <taxon>Actinomycetes</taxon>
        <taxon>Micromonosporales</taxon>
        <taxon>Micromonosporaceae</taxon>
        <taxon>Asanoa</taxon>
    </lineage>
</organism>
<dbReference type="AlphaFoldDB" id="A0A3D9ZTP8"/>
<proteinExistence type="predicted"/>
<feature type="domain" description="AB hydrolase-1" evidence="2">
    <location>
        <begin position="27"/>
        <end position="268"/>
    </location>
</feature>
<dbReference type="SUPFAM" id="SSF53474">
    <property type="entry name" value="alpha/beta-Hydrolases"/>
    <property type="match status" value="1"/>
</dbReference>
<evidence type="ECO:0000313" key="3">
    <source>
        <dbReference type="EMBL" id="REG00546.1"/>
    </source>
</evidence>
<dbReference type="PANTHER" id="PTHR42977:SF3">
    <property type="entry name" value="AB HYDROLASE-1 DOMAIN-CONTAINING PROTEIN"/>
    <property type="match status" value="1"/>
</dbReference>
<protein>
    <submittedName>
        <fullName evidence="3">Pimeloyl-ACP methyl ester carboxylesterase</fullName>
    </submittedName>
</protein>
<dbReference type="EMBL" id="QUMQ01000001">
    <property type="protein sequence ID" value="REG00546.1"/>
    <property type="molecule type" value="Genomic_DNA"/>
</dbReference>
<dbReference type="Pfam" id="PF00561">
    <property type="entry name" value="Abhydrolase_1"/>
    <property type="match status" value="1"/>
</dbReference>
<dbReference type="Proteomes" id="UP000256913">
    <property type="component" value="Unassembled WGS sequence"/>
</dbReference>
<comment type="caution">
    <text evidence="3">The sequence shown here is derived from an EMBL/GenBank/DDBJ whole genome shotgun (WGS) entry which is preliminary data.</text>
</comment>
<dbReference type="OrthoDB" id="5431692at2"/>
<dbReference type="InterPro" id="IPR051340">
    <property type="entry name" value="Haloalkane_dehalogenase"/>
</dbReference>
<dbReference type="Gene3D" id="3.40.50.1820">
    <property type="entry name" value="alpha/beta hydrolase"/>
    <property type="match status" value="1"/>
</dbReference>
<dbReference type="PANTHER" id="PTHR42977">
    <property type="entry name" value="HYDROLASE-RELATED"/>
    <property type="match status" value="1"/>
</dbReference>
<dbReference type="RefSeq" id="WP_116072158.1">
    <property type="nucleotide sequence ID" value="NZ_BONB01000011.1"/>
</dbReference>
<evidence type="ECO:0000313" key="4">
    <source>
        <dbReference type="Proteomes" id="UP000256913"/>
    </source>
</evidence>
<reference evidence="3 4" key="1">
    <citation type="submission" date="2018-08" db="EMBL/GenBank/DDBJ databases">
        <title>Sequencing the genomes of 1000 actinobacteria strains.</title>
        <authorList>
            <person name="Klenk H.-P."/>
        </authorList>
    </citation>
    <scope>NUCLEOTIDE SEQUENCE [LARGE SCALE GENOMIC DNA]</scope>
    <source>
        <strain evidence="3 4">DSM 44099</strain>
    </source>
</reference>
<gene>
    <name evidence="3" type="ORF">DFJ67_6600</name>
</gene>
<name>A0A3D9ZTP8_9ACTN</name>
<dbReference type="InterPro" id="IPR029058">
    <property type="entry name" value="AB_hydrolase_fold"/>
</dbReference>
<sequence length="287" mass="32415">MTTFRTVKAGGVDVFFREAGDPGAPKLLLLGGFPASSHQFRNLIPALADRFHVVSPDYPGFGNTEMPDPAQFDYTFDHLADVVDELLERIGFTGPMGIYMQDYGGPIGNRLIDRHRDWLSWQVIQNANLYVEGFTDVWAGVKAMWQDRNPQTEAPVEGLLGPEGIETVYVHGAKDPTLISPDNWNMDLWFLSRPHAHKVQLDLFYDYQSNLALYPQWQEALRTYQPKTLVLWGQNDIFLTPEGGEAYLRDLPDAQLVRLDSGHMAVEDRLEEIVDAVNAFYAERVAG</sequence>
<dbReference type="GO" id="GO:0004301">
    <property type="term" value="F:epoxide hydrolase activity"/>
    <property type="evidence" value="ECO:0007669"/>
    <property type="project" value="TreeGrafter"/>
</dbReference>
<evidence type="ECO:0000259" key="2">
    <source>
        <dbReference type="Pfam" id="PF00561"/>
    </source>
</evidence>
<evidence type="ECO:0000256" key="1">
    <source>
        <dbReference type="ARBA" id="ARBA00022801"/>
    </source>
</evidence>
<dbReference type="InterPro" id="IPR000073">
    <property type="entry name" value="AB_hydrolase_1"/>
</dbReference>
<accession>A0A3D9ZTP8</accession>
<keyword evidence="1" id="KW-0378">Hydrolase</keyword>
<keyword evidence="4" id="KW-1185">Reference proteome</keyword>